<dbReference type="Proteomes" id="UP000003089">
    <property type="component" value="Unassembled WGS sequence"/>
</dbReference>
<dbReference type="PANTHER" id="PTHR22916:SF71">
    <property type="entry name" value="GLYCOSYL TRANSFERASE"/>
    <property type="match status" value="1"/>
</dbReference>
<dbReference type="eggNOG" id="COG1215">
    <property type="taxonomic scope" value="Bacteria"/>
</dbReference>
<evidence type="ECO:0000313" key="2">
    <source>
        <dbReference type="EMBL" id="EIY54269.1"/>
    </source>
</evidence>
<gene>
    <name evidence="2" type="ORF">HMPREF1068_00496</name>
</gene>
<evidence type="ECO:0000313" key="3">
    <source>
        <dbReference type="Proteomes" id="UP000003089"/>
    </source>
</evidence>
<dbReference type="InterPro" id="IPR029044">
    <property type="entry name" value="Nucleotide-diphossugar_trans"/>
</dbReference>
<sequence length="322" mass="37960">MQISVIIPAYNAAKYLNRCIESVANQDLPYDCYEAIVINDGSTDNSIEILDSLCEKYSFLRYITIKNQGVGCARNRGVIESKGDYLLFLDADDSIIPNCLRVIYEEMSGYSLDLLLLNYQHIAVDGTLLLQPYHMEENDRKVMKGRDFLFKDCYPAMIPLYVYRRKFLLDNNLKIMSIRHEDEEFVPRALFFAQRIKYLPFCFYNYYQNVDSFMSQYQEADSLNMIKAMVSLNEFKFTCQDDALSIAYFDNHIAVILIRLFKHSIRKGYQNQREMFMIAQEGGLFPLKPKRSSFYCRLINLSPVLFEKYYRFIKRKPKLKKQ</sequence>
<dbReference type="HOGENOM" id="CLU_025996_25_0_10"/>
<dbReference type="STRING" id="997884.HMPREF1068_00496"/>
<feature type="domain" description="Glycosyltransferase 2-like" evidence="1">
    <location>
        <begin position="4"/>
        <end position="166"/>
    </location>
</feature>
<dbReference type="CDD" id="cd00761">
    <property type="entry name" value="Glyco_tranf_GTA_type"/>
    <property type="match status" value="1"/>
</dbReference>
<proteinExistence type="predicted"/>
<dbReference type="RefSeq" id="WP_007483379.1">
    <property type="nucleotide sequence ID" value="NZ_JH724314.1"/>
</dbReference>
<evidence type="ECO:0000259" key="1">
    <source>
        <dbReference type="Pfam" id="PF00535"/>
    </source>
</evidence>
<dbReference type="GO" id="GO:0016758">
    <property type="term" value="F:hexosyltransferase activity"/>
    <property type="evidence" value="ECO:0007669"/>
    <property type="project" value="UniProtKB-ARBA"/>
</dbReference>
<name>I9H458_9BACE</name>
<comment type="caution">
    <text evidence="2">The sequence shown here is derived from an EMBL/GenBank/DDBJ whole genome shotgun (WGS) entry which is preliminary data.</text>
</comment>
<dbReference type="Gene3D" id="3.90.550.10">
    <property type="entry name" value="Spore Coat Polysaccharide Biosynthesis Protein SpsA, Chain A"/>
    <property type="match status" value="1"/>
</dbReference>
<protein>
    <recommendedName>
        <fullName evidence="1">Glycosyltransferase 2-like domain-containing protein</fullName>
    </recommendedName>
</protein>
<dbReference type="PATRIC" id="fig|997884.3.peg.507"/>
<keyword evidence="3" id="KW-1185">Reference proteome</keyword>
<dbReference type="AlphaFoldDB" id="I9H458"/>
<dbReference type="InterPro" id="IPR001173">
    <property type="entry name" value="Glyco_trans_2-like"/>
</dbReference>
<dbReference type="SUPFAM" id="SSF53448">
    <property type="entry name" value="Nucleotide-diphospho-sugar transferases"/>
    <property type="match status" value="1"/>
</dbReference>
<accession>I9H458</accession>
<organism evidence="2 3">
    <name type="scientific">Bacteroides nordii CL02T12C05</name>
    <dbReference type="NCBI Taxonomy" id="997884"/>
    <lineage>
        <taxon>Bacteria</taxon>
        <taxon>Pseudomonadati</taxon>
        <taxon>Bacteroidota</taxon>
        <taxon>Bacteroidia</taxon>
        <taxon>Bacteroidales</taxon>
        <taxon>Bacteroidaceae</taxon>
        <taxon>Bacteroides</taxon>
    </lineage>
</organism>
<dbReference type="Pfam" id="PF00535">
    <property type="entry name" value="Glycos_transf_2"/>
    <property type="match status" value="1"/>
</dbReference>
<dbReference type="PANTHER" id="PTHR22916">
    <property type="entry name" value="GLYCOSYLTRANSFERASE"/>
    <property type="match status" value="1"/>
</dbReference>
<dbReference type="EMBL" id="AGXS01000008">
    <property type="protein sequence ID" value="EIY54269.1"/>
    <property type="molecule type" value="Genomic_DNA"/>
</dbReference>
<reference evidence="2 3" key="1">
    <citation type="submission" date="2012-02" db="EMBL/GenBank/DDBJ databases">
        <title>The Genome Sequence of Bacteroides nordii CL02T12C05.</title>
        <authorList>
            <consortium name="The Broad Institute Genome Sequencing Platform"/>
            <person name="Earl A."/>
            <person name="Ward D."/>
            <person name="Feldgarden M."/>
            <person name="Gevers D."/>
            <person name="Zitomersky N.L."/>
            <person name="Coyne M.J."/>
            <person name="Comstock L.E."/>
            <person name="Young S.K."/>
            <person name="Zeng Q."/>
            <person name="Gargeya S."/>
            <person name="Fitzgerald M."/>
            <person name="Haas B."/>
            <person name="Abouelleil A."/>
            <person name="Alvarado L."/>
            <person name="Arachchi H.M."/>
            <person name="Berlin A."/>
            <person name="Chapman S.B."/>
            <person name="Gearin G."/>
            <person name="Goldberg J."/>
            <person name="Griggs A."/>
            <person name="Gujja S."/>
            <person name="Hansen M."/>
            <person name="Heiman D."/>
            <person name="Howarth C."/>
            <person name="Larimer J."/>
            <person name="Lui A."/>
            <person name="MacDonald P.J.P."/>
            <person name="McCowen C."/>
            <person name="Montmayeur A."/>
            <person name="Murphy C."/>
            <person name="Neiman D."/>
            <person name="Pearson M."/>
            <person name="Priest M."/>
            <person name="Roberts A."/>
            <person name="Saif S."/>
            <person name="Shea T."/>
            <person name="Sisk P."/>
            <person name="Stolte C."/>
            <person name="Sykes S."/>
            <person name="Wortman J."/>
            <person name="Nusbaum C."/>
            <person name="Birren B."/>
        </authorList>
    </citation>
    <scope>NUCLEOTIDE SEQUENCE [LARGE SCALE GENOMIC DNA]</scope>
    <source>
        <strain evidence="2 3">CL02T12C05</strain>
    </source>
</reference>